<sequence>MKQFYMSTRLLERTSGFNLVRQLCCQHVRSLTLRGLWQIRISQVGSAPAFRPDKG</sequence>
<evidence type="ECO:0000313" key="2">
    <source>
        <dbReference type="Proteomes" id="UP000663193"/>
    </source>
</evidence>
<keyword evidence="2" id="KW-1185">Reference proteome</keyword>
<dbReference type="EMBL" id="CP069033">
    <property type="protein sequence ID" value="QRD01009.1"/>
    <property type="molecule type" value="Genomic_DNA"/>
</dbReference>
<proteinExistence type="predicted"/>
<evidence type="ECO:0000313" key="1">
    <source>
        <dbReference type="EMBL" id="QRD01009.1"/>
    </source>
</evidence>
<dbReference type="AlphaFoldDB" id="A0A7U2I435"/>
<dbReference type="Proteomes" id="UP000663193">
    <property type="component" value="Chromosome 11"/>
</dbReference>
<name>A0A7U2I435_PHANO</name>
<dbReference type="VEuPathDB" id="FungiDB:JI435_416110"/>
<accession>A0A7U2I435</accession>
<protein>
    <submittedName>
        <fullName evidence="1">Uncharacterized protein</fullName>
    </submittedName>
</protein>
<organism evidence="1 2">
    <name type="scientific">Phaeosphaeria nodorum (strain SN15 / ATCC MYA-4574 / FGSC 10173)</name>
    <name type="common">Glume blotch fungus</name>
    <name type="synonym">Parastagonospora nodorum</name>
    <dbReference type="NCBI Taxonomy" id="321614"/>
    <lineage>
        <taxon>Eukaryota</taxon>
        <taxon>Fungi</taxon>
        <taxon>Dikarya</taxon>
        <taxon>Ascomycota</taxon>
        <taxon>Pezizomycotina</taxon>
        <taxon>Dothideomycetes</taxon>
        <taxon>Pleosporomycetidae</taxon>
        <taxon>Pleosporales</taxon>
        <taxon>Pleosporineae</taxon>
        <taxon>Phaeosphaeriaceae</taxon>
        <taxon>Parastagonospora</taxon>
    </lineage>
</organism>
<gene>
    <name evidence="1" type="ORF">JI435_416110</name>
</gene>
<reference evidence="2" key="1">
    <citation type="journal article" date="2021" name="BMC Genomics">
        <title>Chromosome-level genome assembly and manually-curated proteome of model necrotroph Parastagonospora nodorum Sn15 reveals a genome-wide trove of candidate effector homologs, and redundancy of virulence-related functions within an accessory chromosome.</title>
        <authorList>
            <person name="Bertazzoni S."/>
            <person name="Jones D.A.B."/>
            <person name="Phan H.T."/>
            <person name="Tan K.-C."/>
            <person name="Hane J.K."/>
        </authorList>
    </citation>
    <scope>NUCLEOTIDE SEQUENCE [LARGE SCALE GENOMIC DNA]</scope>
    <source>
        <strain evidence="2">SN15 / ATCC MYA-4574 / FGSC 10173)</strain>
    </source>
</reference>